<dbReference type="InterPro" id="IPR027397">
    <property type="entry name" value="Catenin-bd_sf"/>
</dbReference>
<evidence type="ECO:0000313" key="20">
    <source>
        <dbReference type="EMBL" id="NXW87582.1"/>
    </source>
</evidence>
<evidence type="ECO:0000256" key="16">
    <source>
        <dbReference type="PROSITE-ProRule" id="PRU00043"/>
    </source>
</evidence>
<evidence type="ECO:0000256" key="2">
    <source>
        <dbReference type="ARBA" id="ARBA00022475"/>
    </source>
</evidence>
<feature type="domain" description="Cadherin" evidence="19">
    <location>
        <begin position="194"/>
        <end position="308"/>
    </location>
</feature>
<keyword evidence="7" id="KW-0732">Signal</keyword>
<dbReference type="Pfam" id="PF01049">
    <property type="entry name" value="CADH_Y-type_LIR"/>
    <property type="match status" value="1"/>
</dbReference>
<evidence type="ECO:0000256" key="17">
    <source>
        <dbReference type="RuleBase" id="RU003318"/>
    </source>
</evidence>
<evidence type="ECO:0000256" key="10">
    <source>
        <dbReference type="ARBA" id="ARBA00022889"/>
    </source>
</evidence>
<dbReference type="GO" id="GO:0016477">
    <property type="term" value="P:cell migration"/>
    <property type="evidence" value="ECO:0007669"/>
    <property type="project" value="TreeGrafter"/>
</dbReference>
<keyword evidence="13" id="KW-0325">Glycoprotein</keyword>
<dbReference type="CDD" id="cd11304">
    <property type="entry name" value="Cadherin_repeat"/>
    <property type="match status" value="5"/>
</dbReference>
<dbReference type="GO" id="GO:0016339">
    <property type="term" value="P:calcium-dependent cell-cell adhesion via plasma membrane cell adhesion molecules"/>
    <property type="evidence" value="ECO:0007669"/>
    <property type="project" value="TreeGrafter"/>
</dbReference>
<evidence type="ECO:0000256" key="9">
    <source>
        <dbReference type="ARBA" id="ARBA00022837"/>
    </source>
</evidence>
<keyword evidence="12 18" id="KW-0472">Membrane</keyword>
<dbReference type="EMBL" id="VWYH01004716">
    <property type="protein sequence ID" value="NXW87582.1"/>
    <property type="molecule type" value="Genomic_DNA"/>
</dbReference>
<dbReference type="Proteomes" id="UP000541332">
    <property type="component" value="Unassembled WGS sequence"/>
</dbReference>
<dbReference type="GO" id="GO:0005509">
    <property type="term" value="F:calcium ion binding"/>
    <property type="evidence" value="ECO:0007669"/>
    <property type="project" value="UniProtKB-UniRule"/>
</dbReference>
<dbReference type="Gene3D" id="2.60.40.60">
    <property type="entry name" value="Cadherins"/>
    <property type="match status" value="5"/>
</dbReference>
<feature type="domain" description="Cadherin" evidence="19">
    <location>
        <begin position="309"/>
        <end position="413"/>
    </location>
</feature>
<evidence type="ECO:0000259" key="19">
    <source>
        <dbReference type="PROSITE" id="PS50268"/>
    </source>
</evidence>
<dbReference type="Pfam" id="PF00028">
    <property type="entry name" value="Cadherin"/>
    <property type="match status" value="5"/>
</dbReference>
<keyword evidence="3" id="KW-0597">Phosphoprotein</keyword>
<dbReference type="PRINTS" id="PR00205">
    <property type="entry name" value="CADHERIN"/>
</dbReference>
<dbReference type="FunFam" id="4.10.900.10:FF:000001">
    <property type="entry name" value="Cadherin 2"/>
    <property type="match status" value="1"/>
</dbReference>
<keyword evidence="8" id="KW-0677">Repeat</keyword>
<comment type="caution">
    <text evidence="20">The sequence shown here is derived from an EMBL/GenBank/DDBJ whole genome shotgun (WGS) entry which is preliminary data.</text>
</comment>
<dbReference type="GO" id="GO:0016342">
    <property type="term" value="C:catenin complex"/>
    <property type="evidence" value="ECO:0007669"/>
    <property type="project" value="TreeGrafter"/>
</dbReference>
<feature type="transmembrane region" description="Helical" evidence="18">
    <location>
        <begin position="530"/>
        <end position="561"/>
    </location>
</feature>
<dbReference type="Gene3D" id="4.10.900.10">
    <property type="entry name" value="TCF3-CBD (Catenin binding domain)"/>
    <property type="match status" value="1"/>
</dbReference>
<keyword evidence="5 17" id="KW-0812">Transmembrane</keyword>
<keyword evidence="4" id="KW-0165">Cleavage on pair of basic residues</keyword>
<dbReference type="GO" id="GO:0007043">
    <property type="term" value="P:cell-cell junction assembly"/>
    <property type="evidence" value="ECO:0007669"/>
    <property type="project" value="TreeGrafter"/>
</dbReference>
<dbReference type="FunFam" id="2.60.40.60:FF:000097">
    <property type="entry name" value="cadherin-12 isoform X1"/>
    <property type="match status" value="1"/>
</dbReference>
<dbReference type="PROSITE" id="PS00232">
    <property type="entry name" value="CADHERIN_1"/>
    <property type="match status" value="1"/>
</dbReference>
<dbReference type="SUPFAM" id="SSF49313">
    <property type="entry name" value="Cadherin-like"/>
    <property type="match status" value="5"/>
</dbReference>
<dbReference type="GO" id="GO:0007156">
    <property type="term" value="P:homophilic cell adhesion via plasma membrane adhesion molecules"/>
    <property type="evidence" value="ECO:0007669"/>
    <property type="project" value="InterPro"/>
</dbReference>
<organism evidence="20 21">
    <name type="scientific">Pampusana beccarii</name>
    <name type="common">Western bronze ground-dove</name>
    <dbReference type="NCBI Taxonomy" id="2953425"/>
    <lineage>
        <taxon>Eukaryota</taxon>
        <taxon>Metazoa</taxon>
        <taxon>Chordata</taxon>
        <taxon>Craniata</taxon>
        <taxon>Vertebrata</taxon>
        <taxon>Euteleostomi</taxon>
        <taxon>Archelosauria</taxon>
        <taxon>Archosauria</taxon>
        <taxon>Dinosauria</taxon>
        <taxon>Saurischia</taxon>
        <taxon>Theropoda</taxon>
        <taxon>Coelurosauria</taxon>
        <taxon>Aves</taxon>
        <taxon>Neognathae</taxon>
        <taxon>Neoaves</taxon>
        <taxon>Columbimorphae</taxon>
        <taxon>Columbiformes</taxon>
        <taxon>Columbidae</taxon>
        <taxon>Pampusana</taxon>
    </lineage>
</organism>
<keyword evidence="21" id="KW-1185">Reference proteome</keyword>
<dbReference type="InterPro" id="IPR020894">
    <property type="entry name" value="Cadherin_CS"/>
</dbReference>
<reference evidence="20 21" key="1">
    <citation type="submission" date="2020-02" db="EMBL/GenBank/DDBJ databases">
        <title>Bird 10,000 Genomes (B10K) Project - Family phase.</title>
        <authorList>
            <person name="Zhang G."/>
        </authorList>
    </citation>
    <scope>NUCLEOTIDE SEQUENCE [LARGE SCALE GENOMIC DNA]</scope>
    <source>
        <strain evidence="20">B10K-DU-006-06</strain>
    </source>
</reference>
<dbReference type="FunFam" id="2.60.40.60:FF:000265">
    <property type="entry name" value="Cadherin 12"/>
    <property type="match status" value="1"/>
</dbReference>
<keyword evidence="10 17" id="KW-0130">Cell adhesion</keyword>
<evidence type="ECO:0000256" key="18">
    <source>
        <dbReference type="SAM" id="Phobius"/>
    </source>
</evidence>
<evidence type="ECO:0000256" key="12">
    <source>
        <dbReference type="ARBA" id="ARBA00023136"/>
    </source>
</evidence>
<comment type="function">
    <text evidence="14">Cadherins are calcium-dependent cell adhesion proteins. They preferentially interact with themselves in a homophilic manner in connecting cells; cadherins may thus contribute to the sorting of heterogeneous cell types.</text>
</comment>
<feature type="non-terminal residue" evidence="20">
    <location>
        <position position="718"/>
    </location>
</feature>
<keyword evidence="11 18" id="KW-1133">Transmembrane helix</keyword>
<evidence type="ECO:0000256" key="14">
    <source>
        <dbReference type="ARBA" id="ARBA00037319"/>
    </source>
</evidence>
<sequence>KLHSDLDKGVGTVKYTLSGDGAGTVFTIDETTGDIHAIRSLDREEKPFYTLRAQAVDVDTKKPLEPESEFIIKVQDINDNEPKFLDGPYVASVPEMSPVGAYVLQVKATDADDPTYGNSARVVYSILQGQPYFSIDPKTGVIRTALPNMDREVKEQYQVLIQAKDMGGQLGGLAGTTTVNITLTDVNDNPPRFPKSIFHLKVPESSLVGSAIGRIRAVDPDFGQNAEIEYNIVPGDGGNLFDITTDENTQEGVIKLKKPLDFETKKAYTFKVEASNLHLDHRFHSVGPFKDTATVKINVLDMDEPPVFSKPTYTMEVYEDTPVGTIIGAVTAQDLDAGSSSVRYFIDWKNDVDNYFTIDATEGTVATNELLDRESTAQYNFSIIASKVSNPLLTSKVNVIINVLDVNEFPPEISVPYETSVCENAKPGQVIQTVTAADKDLSPAGQRFSFRLSAEASNKPNFTVHDYRNNTAGIETRRNGYNRRQQELYFLPVVIEDSSYPVQSSTNTMTIRVCRCDSDGTILSCNVEAIFLPVGLSTGALIAILLCIVILLVIVVLYVALRRQKKKDTLMTSKEDIRDNVIHYDDEGGGEEDTQAFDIGALRNPKVIEDNKVRRDIKPDTLRFPRQRPPVEDNTDIRDFINQRLQENDVDPTAPPYDSLATYAYEGNGSVAESLSSIDSLTTEADQDYDYLNDWGPRFKILADMFGEEESYNPDKVT</sequence>
<evidence type="ECO:0000256" key="15">
    <source>
        <dbReference type="ARBA" id="ARBA00069585"/>
    </source>
</evidence>
<feature type="domain" description="Cadherin" evidence="19">
    <location>
        <begin position="413"/>
        <end position="531"/>
    </location>
</feature>
<dbReference type="FunFam" id="2.60.40.60:FF:000012">
    <property type="entry name" value="Cadherin 24"/>
    <property type="match status" value="1"/>
</dbReference>
<dbReference type="GO" id="GO:0044331">
    <property type="term" value="P:cell-cell adhesion mediated by cadherin"/>
    <property type="evidence" value="ECO:0007669"/>
    <property type="project" value="TreeGrafter"/>
</dbReference>
<keyword evidence="6" id="KW-0479">Metal-binding</keyword>
<dbReference type="PROSITE" id="PS50268">
    <property type="entry name" value="CADHERIN_2"/>
    <property type="match status" value="5"/>
</dbReference>
<dbReference type="AlphaFoldDB" id="A0A7L4FP55"/>
<keyword evidence="9 16" id="KW-0106">Calcium</keyword>
<dbReference type="GO" id="GO:0000902">
    <property type="term" value="P:cell morphogenesis"/>
    <property type="evidence" value="ECO:0007669"/>
    <property type="project" value="TreeGrafter"/>
</dbReference>
<dbReference type="SMART" id="SM00112">
    <property type="entry name" value="CA"/>
    <property type="match status" value="5"/>
</dbReference>
<dbReference type="InterPro" id="IPR015919">
    <property type="entry name" value="Cadherin-like_sf"/>
</dbReference>
<evidence type="ECO:0000256" key="11">
    <source>
        <dbReference type="ARBA" id="ARBA00022989"/>
    </source>
</evidence>
<comment type="subcellular location">
    <subcellularLocation>
        <location evidence="1 17">Cell membrane</location>
        <topology evidence="1 17">Single-pass type I membrane protein</topology>
    </subcellularLocation>
</comment>
<dbReference type="InterPro" id="IPR002126">
    <property type="entry name" value="Cadherin-like_dom"/>
</dbReference>
<dbReference type="GO" id="GO:0034332">
    <property type="term" value="P:adherens junction organization"/>
    <property type="evidence" value="ECO:0007669"/>
    <property type="project" value="TreeGrafter"/>
</dbReference>
<feature type="non-terminal residue" evidence="20">
    <location>
        <position position="1"/>
    </location>
</feature>
<accession>A0A7L4FP55</accession>
<dbReference type="OrthoDB" id="6252479at2759"/>
<dbReference type="GO" id="GO:0008013">
    <property type="term" value="F:beta-catenin binding"/>
    <property type="evidence" value="ECO:0007669"/>
    <property type="project" value="TreeGrafter"/>
</dbReference>
<evidence type="ECO:0000256" key="6">
    <source>
        <dbReference type="ARBA" id="ARBA00022723"/>
    </source>
</evidence>
<gene>
    <name evidence="20" type="primary">Cdh12</name>
    <name evidence="20" type="ORF">ALOBEC_R06757</name>
</gene>
<evidence type="ECO:0000313" key="21">
    <source>
        <dbReference type="Proteomes" id="UP000541332"/>
    </source>
</evidence>
<dbReference type="InterPro" id="IPR039808">
    <property type="entry name" value="Cadherin"/>
</dbReference>
<feature type="domain" description="Cadherin" evidence="19">
    <location>
        <begin position="85"/>
        <end position="193"/>
    </location>
</feature>
<evidence type="ECO:0000256" key="1">
    <source>
        <dbReference type="ARBA" id="ARBA00004251"/>
    </source>
</evidence>
<evidence type="ECO:0000256" key="5">
    <source>
        <dbReference type="ARBA" id="ARBA00022692"/>
    </source>
</evidence>
<name>A0A7L4FP55_9COLU</name>
<evidence type="ECO:0000256" key="7">
    <source>
        <dbReference type="ARBA" id="ARBA00022729"/>
    </source>
</evidence>
<dbReference type="PANTHER" id="PTHR24027:SF96">
    <property type="entry name" value="CADHERIN-12"/>
    <property type="match status" value="1"/>
</dbReference>
<evidence type="ECO:0000256" key="13">
    <source>
        <dbReference type="ARBA" id="ARBA00023180"/>
    </source>
</evidence>
<protein>
    <recommendedName>
        <fullName evidence="15">Cadherin-12</fullName>
    </recommendedName>
</protein>
<feature type="domain" description="Cadherin" evidence="19">
    <location>
        <begin position="4"/>
        <end position="84"/>
    </location>
</feature>
<evidence type="ECO:0000256" key="3">
    <source>
        <dbReference type="ARBA" id="ARBA00022553"/>
    </source>
</evidence>
<dbReference type="GO" id="GO:0005912">
    <property type="term" value="C:adherens junction"/>
    <property type="evidence" value="ECO:0007669"/>
    <property type="project" value="TreeGrafter"/>
</dbReference>
<dbReference type="FunFam" id="2.60.40.60:FF:000297">
    <property type="entry name" value="Cadherin 12"/>
    <property type="match status" value="1"/>
</dbReference>
<dbReference type="FunFam" id="2.60.40.60:FF:000009">
    <property type="entry name" value="Cadherin 24"/>
    <property type="match status" value="1"/>
</dbReference>
<proteinExistence type="predicted"/>
<dbReference type="PANTHER" id="PTHR24027">
    <property type="entry name" value="CADHERIN-23"/>
    <property type="match status" value="1"/>
</dbReference>
<evidence type="ECO:0000256" key="8">
    <source>
        <dbReference type="ARBA" id="ARBA00022737"/>
    </source>
</evidence>
<evidence type="ECO:0000256" key="4">
    <source>
        <dbReference type="ARBA" id="ARBA00022685"/>
    </source>
</evidence>
<dbReference type="InterPro" id="IPR000233">
    <property type="entry name" value="Cadherin_Y-type_LIR"/>
</dbReference>
<dbReference type="GO" id="GO:0045296">
    <property type="term" value="F:cadherin binding"/>
    <property type="evidence" value="ECO:0007669"/>
    <property type="project" value="TreeGrafter"/>
</dbReference>
<keyword evidence="2" id="KW-1003">Cell membrane</keyword>